<proteinExistence type="predicted"/>
<dbReference type="GO" id="GO:0003676">
    <property type="term" value="F:nucleic acid binding"/>
    <property type="evidence" value="ECO:0007669"/>
    <property type="project" value="InterPro"/>
</dbReference>
<evidence type="ECO:0000259" key="2">
    <source>
        <dbReference type="PROSITE" id="PS50006"/>
    </source>
</evidence>
<feature type="compositionally biased region" description="Basic and acidic residues" evidence="1">
    <location>
        <begin position="227"/>
        <end position="239"/>
    </location>
</feature>
<dbReference type="Pfam" id="PF01585">
    <property type="entry name" value="G-patch"/>
    <property type="match status" value="1"/>
</dbReference>
<organism evidence="4 5">
    <name type="scientific">Cutaneotrichosporon spelunceum</name>
    <dbReference type="NCBI Taxonomy" id="1672016"/>
    <lineage>
        <taxon>Eukaryota</taxon>
        <taxon>Fungi</taxon>
        <taxon>Dikarya</taxon>
        <taxon>Basidiomycota</taxon>
        <taxon>Agaricomycotina</taxon>
        <taxon>Tremellomycetes</taxon>
        <taxon>Trichosporonales</taxon>
        <taxon>Trichosporonaceae</taxon>
        <taxon>Cutaneotrichosporon</taxon>
    </lineage>
</organism>
<dbReference type="EMBL" id="BTCM01000001">
    <property type="protein sequence ID" value="GMK53504.1"/>
    <property type="molecule type" value="Genomic_DNA"/>
</dbReference>
<dbReference type="InterPro" id="IPR000253">
    <property type="entry name" value="FHA_dom"/>
</dbReference>
<feature type="region of interest" description="Disordered" evidence="1">
    <location>
        <begin position="97"/>
        <end position="136"/>
    </location>
</feature>
<dbReference type="PANTHER" id="PTHR23106:SF24">
    <property type="entry name" value="ANGIOGENIC FACTOR WITH G PATCH AND FHA DOMAINS 1"/>
    <property type="match status" value="1"/>
</dbReference>
<protein>
    <recommendedName>
        <fullName evidence="6">G-patch domain-containing protein</fullName>
    </recommendedName>
</protein>
<dbReference type="Proteomes" id="UP001222932">
    <property type="component" value="Unassembled WGS sequence"/>
</dbReference>
<gene>
    <name evidence="4" type="ORF">CspeluHIS016_0100900</name>
</gene>
<evidence type="ECO:0000313" key="5">
    <source>
        <dbReference type="Proteomes" id="UP001222932"/>
    </source>
</evidence>
<keyword evidence="5" id="KW-1185">Reference proteome</keyword>
<feature type="region of interest" description="Disordered" evidence="1">
    <location>
        <begin position="462"/>
        <end position="496"/>
    </location>
</feature>
<feature type="domain" description="FHA" evidence="2">
    <location>
        <begin position="170"/>
        <end position="224"/>
    </location>
</feature>
<reference evidence="4" key="1">
    <citation type="journal article" date="2023" name="BMC Genomics">
        <title>Chromosome-level genome assemblies of Cutaneotrichosporon spp. (Trichosporonales, Basidiomycota) reveal imbalanced evolution between nucleotide sequences and chromosome synteny.</title>
        <authorList>
            <person name="Kobayashi Y."/>
            <person name="Kayamori A."/>
            <person name="Aoki K."/>
            <person name="Shiwa Y."/>
            <person name="Matsutani M."/>
            <person name="Fujita N."/>
            <person name="Sugita T."/>
            <person name="Iwasaki W."/>
            <person name="Tanaka N."/>
            <person name="Takashima M."/>
        </authorList>
    </citation>
    <scope>NUCLEOTIDE SEQUENCE</scope>
    <source>
        <strain evidence="4">HIS016</strain>
    </source>
</reference>
<dbReference type="InterPro" id="IPR008984">
    <property type="entry name" value="SMAD_FHA_dom_sf"/>
</dbReference>
<dbReference type="InterPro" id="IPR000467">
    <property type="entry name" value="G_patch_dom"/>
</dbReference>
<accession>A0AAD3TN17</accession>
<evidence type="ECO:0000259" key="3">
    <source>
        <dbReference type="PROSITE" id="PS50174"/>
    </source>
</evidence>
<feature type="compositionally biased region" description="Acidic residues" evidence="1">
    <location>
        <begin position="67"/>
        <end position="77"/>
    </location>
</feature>
<dbReference type="PROSITE" id="PS50174">
    <property type="entry name" value="G_PATCH"/>
    <property type="match status" value="1"/>
</dbReference>
<feature type="region of interest" description="Disordered" evidence="1">
    <location>
        <begin position="372"/>
        <end position="444"/>
    </location>
</feature>
<dbReference type="SMART" id="SM00443">
    <property type="entry name" value="G_patch"/>
    <property type="match status" value="1"/>
</dbReference>
<feature type="domain" description="G-patch" evidence="3">
    <location>
        <begin position="419"/>
        <end position="465"/>
    </location>
</feature>
<dbReference type="SUPFAM" id="SSF49879">
    <property type="entry name" value="SMAD/FHA domain"/>
    <property type="match status" value="1"/>
</dbReference>
<feature type="region of interest" description="Disordered" evidence="1">
    <location>
        <begin position="335"/>
        <end position="355"/>
    </location>
</feature>
<dbReference type="PANTHER" id="PTHR23106">
    <property type="entry name" value="ANGIOGENIC FACTOR WITH G PATCH AND FHA DOMAINS 1"/>
    <property type="match status" value="1"/>
</dbReference>
<evidence type="ECO:0000256" key="1">
    <source>
        <dbReference type="SAM" id="MobiDB-lite"/>
    </source>
</evidence>
<dbReference type="AlphaFoldDB" id="A0AAD3TN17"/>
<feature type="compositionally biased region" description="Low complexity" evidence="1">
    <location>
        <begin position="401"/>
        <end position="410"/>
    </location>
</feature>
<dbReference type="PROSITE" id="PS50006">
    <property type="entry name" value="FHA_DOMAIN"/>
    <property type="match status" value="1"/>
</dbReference>
<feature type="compositionally biased region" description="Basic and acidic residues" evidence="1">
    <location>
        <begin position="105"/>
        <end position="133"/>
    </location>
</feature>
<reference evidence="4" key="2">
    <citation type="submission" date="2023-06" db="EMBL/GenBank/DDBJ databases">
        <authorList>
            <person name="Kobayashi Y."/>
            <person name="Kayamori A."/>
            <person name="Aoki K."/>
            <person name="Shiwa Y."/>
            <person name="Fujita N."/>
            <person name="Sugita T."/>
            <person name="Iwasaki W."/>
            <person name="Tanaka N."/>
            <person name="Takashima M."/>
        </authorList>
    </citation>
    <scope>NUCLEOTIDE SEQUENCE</scope>
    <source>
        <strain evidence="4">HIS016</strain>
    </source>
</reference>
<evidence type="ECO:0000313" key="4">
    <source>
        <dbReference type="EMBL" id="GMK53504.1"/>
    </source>
</evidence>
<sequence length="496" mass="52829">MPSSVSTPVASDSDSQAWVWNPTLGVYYHIASKTYALPTAGEWTYLTPAELAARGAASASTSSAAWETEEGEVEDDVGWGGLMDPEKLARVVADASTCTTSTPDGGRHGRDRDHENERERYGNGHDPYGRSDEQEPEAPALEHILRLVVRRSKALPHGGVVLLDARPGGVQIGRDRPGTGDLARLRVREMEVSKTHALVYWGREGRVDAAVRAAQVRSAGCGGSEDPWERSRDQKDKKASSSAGVEPTNAEGWWIVDLGSTLGTYVAHRGESEATRLSESKHASTPYCIRHLSRVTVGTTTFDAHIHADWPCGDCALAGAEEIRLEDGADVPTLDAGSPAPFDPPVGAAARRGQRQFKRKLAMDALRDTLLGDDARNAPSRGEYVDRSAQRRRLHPPSPPRASASPSPAICAPPQPAGPSAASRGMLARQGWTPGSGLGRDAGGRAEPVVAVLRNDRVGLGARGQVADPGDGAGGNWKTRGKQRRWNEVGGESHGA</sequence>
<comment type="caution">
    <text evidence="4">The sequence shown here is derived from an EMBL/GenBank/DDBJ whole genome shotgun (WGS) entry which is preliminary data.</text>
</comment>
<name>A0AAD3TN17_9TREE</name>
<dbReference type="Gene3D" id="2.60.200.20">
    <property type="match status" value="1"/>
</dbReference>
<feature type="region of interest" description="Disordered" evidence="1">
    <location>
        <begin position="60"/>
        <end position="79"/>
    </location>
</feature>
<dbReference type="InterPro" id="IPR053027">
    <property type="entry name" value="AGGF1"/>
</dbReference>
<evidence type="ECO:0008006" key="6">
    <source>
        <dbReference type="Google" id="ProtNLM"/>
    </source>
</evidence>
<feature type="region of interest" description="Disordered" evidence="1">
    <location>
        <begin position="218"/>
        <end position="246"/>
    </location>
</feature>